<evidence type="ECO:0000259" key="17">
    <source>
        <dbReference type="PROSITE" id="PS51193"/>
    </source>
</evidence>
<evidence type="ECO:0000256" key="1">
    <source>
        <dbReference type="ARBA" id="ARBA00004123"/>
    </source>
</evidence>
<keyword evidence="12" id="KW-0234">DNA repair</keyword>
<keyword evidence="11" id="KW-0238">DNA-binding</keyword>
<dbReference type="PANTHER" id="PTHR11472">
    <property type="entry name" value="DNA REPAIR DEAD HELICASE RAD3/XP-D SUBFAMILY MEMBER"/>
    <property type="match status" value="1"/>
</dbReference>
<dbReference type="EMBL" id="JBJKFK010001194">
    <property type="protein sequence ID" value="KAL3313789.1"/>
    <property type="molecule type" value="Genomic_DNA"/>
</dbReference>
<keyword evidence="8" id="KW-0067">ATP-binding</keyword>
<evidence type="ECO:0000256" key="10">
    <source>
        <dbReference type="ARBA" id="ARBA00023014"/>
    </source>
</evidence>
<evidence type="ECO:0000256" key="3">
    <source>
        <dbReference type="ARBA" id="ARBA00022723"/>
    </source>
</evidence>
<protein>
    <recommendedName>
        <fullName evidence="16">Regulator of telomere elongation helicase 1 homolog</fullName>
    </recommendedName>
</protein>
<dbReference type="GO" id="GO:0016787">
    <property type="term" value="F:hydrolase activity"/>
    <property type="evidence" value="ECO:0007669"/>
    <property type="project" value="UniProtKB-KW"/>
</dbReference>
<dbReference type="Gene3D" id="3.40.50.300">
    <property type="entry name" value="P-loop containing nucleotide triphosphate hydrolases"/>
    <property type="match status" value="2"/>
</dbReference>
<evidence type="ECO:0000256" key="2">
    <source>
        <dbReference type="ARBA" id="ARBA00022485"/>
    </source>
</evidence>
<evidence type="ECO:0000256" key="4">
    <source>
        <dbReference type="ARBA" id="ARBA00022741"/>
    </source>
</evidence>
<reference evidence="18 19" key="1">
    <citation type="submission" date="2024-11" db="EMBL/GenBank/DDBJ databases">
        <title>Adaptive evolution of stress response genes in parasites aligns with host niche diversity.</title>
        <authorList>
            <person name="Hahn C."/>
            <person name="Resl P."/>
        </authorList>
    </citation>
    <scope>NUCLEOTIDE SEQUENCE [LARGE SCALE GENOMIC DNA]</scope>
    <source>
        <strain evidence="18">EGGRZ-B1_66</strain>
        <tissue evidence="18">Body</tissue>
    </source>
</reference>
<gene>
    <name evidence="18" type="primary">RTEL1</name>
    <name evidence="18" type="ORF">Ciccas_007609</name>
</gene>
<keyword evidence="5" id="KW-0227">DNA damage</keyword>
<feature type="domain" description="Helicase ATP-binding" evidence="17">
    <location>
        <begin position="1"/>
        <end position="143"/>
    </location>
</feature>
<evidence type="ECO:0000256" key="14">
    <source>
        <dbReference type="ARBA" id="ARBA00023242"/>
    </source>
</evidence>
<keyword evidence="2" id="KW-0004">4Fe-4S</keyword>
<keyword evidence="10" id="KW-0411">Iron-sulfur</keyword>
<dbReference type="GO" id="GO:0005524">
    <property type="term" value="F:ATP binding"/>
    <property type="evidence" value="ECO:0007669"/>
    <property type="project" value="UniProtKB-KW"/>
</dbReference>
<dbReference type="InterPro" id="IPR045028">
    <property type="entry name" value="DinG/Rad3-like"/>
</dbReference>
<dbReference type="GO" id="GO:0006281">
    <property type="term" value="P:DNA repair"/>
    <property type="evidence" value="ECO:0007669"/>
    <property type="project" value="UniProtKB-KW"/>
</dbReference>
<evidence type="ECO:0000256" key="11">
    <source>
        <dbReference type="ARBA" id="ARBA00023125"/>
    </source>
</evidence>
<evidence type="ECO:0000256" key="8">
    <source>
        <dbReference type="ARBA" id="ARBA00022840"/>
    </source>
</evidence>
<dbReference type="SMART" id="SM00491">
    <property type="entry name" value="HELICc2"/>
    <property type="match status" value="1"/>
</dbReference>
<dbReference type="GO" id="GO:0051539">
    <property type="term" value="F:4 iron, 4 sulfur cluster binding"/>
    <property type="evidence" value="ECO:0007669"/>
    <property type="project" value="UniProtKB-KW"/>
</dbReference>
<dbReference type="InterPro" id="IPR027417">
    <property type="entry name" value="P-loop_NTPase"/>
</dbReference>
<keyword evidence="14" id="KW-0539">Nucleus</keyword>
<dbReference type="InterPro" id="IPR057498">
    <property type="entry name" value="Rtel1_ARCH"/>
</dbReference>
<dbReference type="AlphaFoldDB" id="A0ABD2Q2G8"/>
<dbReference type="SUPFAM" id="SSF52540">
    <property type="entry name" value="P-loop containing nucleoside triphosphate hydrolases"/>
    <property type="match status" value="1"/>
</dbReference>
<dbReference type="GO" id="GO:0046872">
    <property type="term" value="F:metal ion binding"/>
    <property type="evidence" value="ECO:0007669"/>
    <property type="project" value="UniProtKB-KW"/>
</dbReference>
<evidence type="ECO:0000256" key="7">
    <source>
        <dbReference type="ARBA" id="ARBA00022806"/>
    </source>
</evidence>
<dbReference type="GO" id="GO:0005634">
    <property type="term" value="C:nucleus"/>
    <property type="evidence" value="ECO:0007669"/>
    <property type="project" value="UniProtKB-SubCell"/>
</dbReference>
<dbReference type="Pfam" id="PF06733">
    <property type="entry name" value="DEAD_2"/>
    <property type="match status" value="1"/>
</dbReference>
<organism evidence="18 19">
    <name type="scientific">Cichlidogyrus casuarinus</name>
    <dbReference type="NCBI Taxonomy" id="1844966"/>
    <lineage>
        <taxon>Eukaryota</taxon>
        <taxon>Metazoa</taxon>
        <taxon>Spiralia</taxon>
        <taxon>Lophotrochozoa</taxon>
        <taxon>Platyhelminthes</taxon>
        <taxon>Monogenea</taxon>
        <taxon>Monopisthocotylea</taxon>
        <taxon>Dactylogyridea</taxon>
        <taxon>Ancyrocephalidae</taxon>
        <taxon>Cichlidogyrus</taxon>
    </lineage>
</organism>
<proteinExistence type="predicted"/>
<keyword evidence="9" id="KW-0408">Iron</keyword>
<accession>A0ABD2Q2G8</accession>
<dbReference type="PROSITE" id="PS51193">
    <property type="entry name" value="HELICASE_ATP_BIND_2"/>
    <property type="match status" value="1"/>
</dbReference>
<evidence type="ECO:0000313" key="18">
    <source>
        <dbReference type="EMBL" id="KAL3313789.1"/>
    </source>
</evidence>
<evidence type="ECO:0000256" key="9">
    <source>
        <dbReference type="ARBA" id="ARBA00023004"/>
    </source>
</evidence>
<evidence type="ECO:0000256" key="16">
    <source>
        <dbReference type="ARBA" id="ARBA00073810"/>
    </source>
</evidence>
<dbReference type="NCBIfam" id="TIGR00604">
    <property type="entry name" value="rad3"/>
    <property type="match status" value="1"/>
</dbReference>
<dbReference type="PROSITE" id="PS00690">
    <property type="entry name" value="DEAH_ATP_HELICASE"/>
    <property type="match status" value="1"/>
</dbReference>
<comment type="caution">
    <text evidence="18">The sequence shown here is derived from an EMBL/GenBank/DDBJ whole genome shotgun (WGS) entry which is preliminary data.</text>
</comment>
<comment type="catalytic activity">
    <reaction evidence="15">
        <text>ATP + H2O = ADP + phosphate + H(+)</text>
        <dbReference type="Rhea" id="RHEA:13065"/>
        <dbReference type="ChEBI" id="CHEBI:15377"/>
        <dbReference type="ChEBI" id="CHEBI:15378"/>
        <dbReference type="ChEBI" id="CHEBI:30616"/>
        <dbReference type="ChEBI" id="CHEBI:43474"/>
        <dbReference type="ChEBI" id="CHEBI:456216"/>
    </reaction>
</comment>
<sequence>MCRARVSKRTCSYYKSFEVNRAGLLEQMRTQGAMDIEDLAAEGRKSGCCPFYMSRDLIEDAELFFMPYNYLLDKKSRLSNGIQLENAVIIFDEAHNIEQVCEESSSVALTQSTISSAIEELRIVGTKFYKSQIEDSDQTDQDFDEPAAPFRDNFGTFKENENTEEEDPVKKLNVFQLIRLKSQLLELEKGLSSIEGLGSCGITHKGDFVFELLGQSEIDNCSLPQAMKTVDLVAEIVATYSDPSLLNFSEMDLKRTRGLDSLSDFLRTVFEYGDFGGGEHKLGGLVVQESRKTQQELQLLAARYFRVHIRDETIGAQGSSVWDRSGPKKDRVLSFWCLNPGRAMRDLFRLRIRCVILTSGTLYPLESLKTELNVDFSITLQNNHVINPKDQVQVLVLTRGPDECVLNSSYENRESPAYQRSLGLTMIDLAKHVPRGLLIFFPSYAMMNKMVQFWQEVGIFDSLVAEKKVFVEPRDKTLFAKTLVDYKLACLDCNLRNGACLMAVMRGRASEGLDLSDHTGRAVAILGLPFPPVQDTRVQLKMSYLDEKHLELAKNKPSEEAHISGRLWYKLQAWRAINQAVGRVIRHHRDYGAVVLCDQRFASAEARASLPSWMRGEVQIIDQVCANSSFLPGFMCTGCHDN</sequence>
<dbReference type="InterPro" id="IPR010614">
    <property type="entry name" value="RAD3-like_helicase_DEAD"/>
</dbReference>
<dbReference type="CDD" id="cd18788">
    <property type="entry name" value="SF2_C_XPD"/>
    <property type="match status" value="1"/>
</dbReference>
<dbReference type="PANTHER" id="PTHR11472:SF34">
    <property type="entry name" value="REGULATOR OF TELOMERE ELONGATION HELICASE 1"/>
    <property type="match status" value="1"/>
</dbReference>
<keyword evidence="13" id="KW-0413">Isomerase</keyword>
<name>A0ABD2Q2G8_9PLAT</name>
<dbReference type="InterPro" id="IPR013020">
    <property type="entry name" value="Rad3/Chl1-like"/>
</dbReference>
<dbReference type="InterPro" id="IPR014013">
    <property type="entry name" value="Helic_SF1/SF2_ATP-bd_DinG/Rad3"/>
</dbReference>
<dbReference type="GO" id="GO:0003677">
    <property type="term" value="F:DNA binding"/>
    <property type="evidence" value="ECO:0007669"/>
    <property type="project" value="UniProtKB-KW"/>
</dbReference>
<dbReference type="GO" id="GO:0004386">
    <property type="term" value="F:helicase activity"/>
    <property type="evidence" value="ECO:0007669"/>
    <property type="project" value="UniProtKB-KW"/>
</dbReference>
<keyword evidence="19" id="KW-1185">Reference proteome</keyword>
<evidence type="ECO:0000256" key="5">
    <source>
        <dbReference type="ARBA" id="ARBA00022763"/>
    </source>
</evidence>
<evidence type="ECO:0000313" key="19">
    <source>
        <dbReference type="Proteomes" id="UP001626550"/>
    </source>
</evidence>
<evidence type="ECO:0000256" key="6">
    <source>
        <dbReference type="ARBA" id="ARBA00022801"/>
    </source>
</evidence>
<dbReference type="InterPro" id="IPR006555">
    <property type="entry name" value="ATP-dep_Helicase_C"/>
</dbReference>
<dbReference type="Proteomes" id="UP001626550">
    <property type="component" value="Unassembled WGS sequence"/>
</dbReference>
<keyword evidence="4" id="KW-0547">Nucleotide-binding</keyword>
<evidence type="ECO:0000256" key="15">
    <source>
        <dbReference type="ARBA" id="ARBA00049360"/>
    </source>
</evidence>
<dbReference type="Pfam" id="PF13307">
    <property type="entry name" value="Helicase_C_2"/>
    <property type="match status" value="1"/>
</dbReference>
<keyword evidence="7 18" id="KW-0347">Helicase</keyword>
<evidence type="ECO:0000256" key="13">
    <source>
        <dbReference type="ARBA" id="ARBA00023235"/>
    </source>
</evidence>
<comment type="subcellular location">
    <subcellularLocation>
        <location evidence="1">Nucleus</location>
    </subcellularLocation>
</comment>
<keyword evidence="6" id="KW-0378">Hydrolase</keyword>
<dbReference type="Pfam" id="PF23109">
    <property type="entry name" value="ARCH_RTEL1"/>
    <property type="match status" value="1"/>
</dbReference>
<keyword evidence="3" id="KW-0479">Metal-binding</keyword>
<dbReference type="InterPro" id="IPR002464">
    <property type="entry name" value="DNA/RNA_helicase_DEAH_CS"/>
</dbReference>
<evidence type="ECO:0000256" key="12">
    <source>
        <dbReference type="ARBA" id="ARBA00023204"/>
    </source>
</evidence>
<dbReference type="FunFam" id="3.40.50.300:FF:000431">
    <property type="entry name" value="Regulator of telomere elongation helicase 1"/>
    <property type="match status" value="1"/>
</dbReference>